<keyword evidence="1" id="KW-0175">Coiled coil</keyword>
<organism evidence="2 3">
    <name type="scientific">Leptomonas seymouri</name>
    <dbReference type="NCBI Taxonomy" id="5684"/>
    <lineage>
        <taxon>Eukaryota</taxon>
        <taxon>Discoba</taxon>
        <taxon>Euglenozoa</taxon>
        <taxon>Kinetoplastea</taxon>
        <taxon>Metakinetoplastina</taxon>
        <taxon>Trypanosomatida</taxon>
        <taxon>Trypanosomatidae</taxon>
        <taxon>Leishmaniinae</taxon>
        <taxon>Leptomonas</taxon>
    </lineage>
</organism>
<comment type="caution">
    <text evidence="2">The sequence shown here is derived from an EMBL/GenBank/DDBJ whole genome shotgun (WGS) entry which is preliminary data.</text>
</comment>
<dbReference type="Proteomes" id="UP000038009">
    <property type="component" value="Unassembled WGS sequence"/>
</dbReference>
<feature type="coiled-coil region" evidence="1">
    <location>
        <begin position="26"/>
        <end position="70"/>
    </location>
</feature>
<dbReference type="EMBL" id="LJSK01000057">
    <property type="protein sequence ID" value="KPI88242.1"/>
    <property type="molecule type" value="Genomic_DNA"/>
</dbReference>
<gene>
    <name evidence="2" type="ORF">ABL78_2666</name>
</gene>
<proteinExistence type="predicted"/>
<keyword evidence="3" id="KW-1185">Reference proteome</keyword>
<dbReference type="OMA" id="HYYQEVG"/>
<evidence type="ECO:0000313" key="2">
    <source>
        <dbReference type="EMBL" id="KPI88242.1"/>
    </source>
</evidence>
<evidence type="ECO:0000313" key="3">
    <source>
        <dbReference type="Proteomes" id="UP000038009"/>
    </source>
</evidence>
<dbReference type="AlphaFoldDB" id="A0A0N1ILS3"/>
<evidence type="ECO:0000256" key="1">
    <source>
        <dbReference type="SAM" id="Coils"/>
    </source>
</evidence>
<dbReference type="VEuPathDB" id="TriTrypDB:Lsey_0057_0170"/>
<accession>A0A0N1ILS3</accession>
<reference evidence="2 3" key="1">
    <citation type="journal article" date="2015" name="PLoS Pathog.">
        <title>Leptomonas seymouri: Adaptations to the Dixenous Life Cycle Analyzed by Genome Sequencing, Transcriptome Profiling and Co-infection with Leishmania donovani.</title>
        <authorList>
            <person name="Kraeva N."/>
            <person name="Butenko A."/>
            <person name="Hlavacova J."/>
            <person name="Kostygov A."/>
            <person name="Myskova J."/>
            <person name="Grybchuk D."/>
            <person name="Lestinova T."/>
            <person name="Votypka J."/>
            <person name="Volf P."/>
            <person name="Opperdoes F."/>
            <person name="Flegontov P."/>
            <person name="Lukes J."/>
            <person name="Yurchenko V."/>
        </authorList>
    </citation>
    <scope>NUCLEOTIDE SEQUENCE [LARGE SCALE GENOMIC DNA]</scope>
    <source>
        <strain evidence="2 3">ATCC 30220</strain>
    </source>
</reference>
<protein>
    <submittedName>
        <fullName evidence="2">Uncharacterized protein</fullName>
    </submittedName>
</protein>
<name>A0A0N1ILS3_LEPSE</name>
<sequence>MTSLKNRLAAMLFFSDPDEALTAEKARNAEARAKATEIRLQHSQAERDFKDKVEQMNDQIKRQRERYTRQAAPMLKEFDDIAISQHYYQEVASSVSAQENFVDQMVQREAQQFGYMSKKLISVGLNFEALRQKMRSGAPFAQELRAALDDAESEDLNVMSVPLQHFSERGVPKPTLVRAAAFDLARSIEETGKAPVQQPVRSWIDLLKFRTAFSPSTVDQNEVRARRTATQFTRYVENNQFADALSLAEDAAKWTRSEKDASLEHFYSAYQRFRQAAVPAITAEIFLAYASASLNASRYACVEHTLKGQ</sequence>
<dbReference type="OrthoDB" id="277330at2759"/>